<evidence type="ECO:0000259" key="2">
    <source>
        <dbReference type="Pfam" id="PF25231"/>
    </source>
</evidence>
<evidence type="ECO:0000256" key="1">
    <source>
        <dbReference type="SAM" id="Phobius"/>
    </source>
</evidence>
<name>A0A2P5BZL0_PARAD</name>
<dbReference type="InterPro" id="IPR057169">
    <property type="entry name" value="DUF7847"/>
</dbReference>
<dbReference type="EMBL" id="JXTB01000198">
    <property type="protein sequence ID" value="PON54185.1"/>
    <property type="molecule type" value="Genomic_DNA"/>
</dbReference>
<keyword evidence="1 3" id="KW-0812">Transmembrane</keyword>
<accession>A0A2P5BZL0</accession>
<sequence>QDSPIYDHLNLTNFFKLNQSNLSSPITMETSQSPPTLSLIFSQTYRILKSQPRHFLSLSCLFLLPPSVAATIYPIFSKSFLAPTSYNSQPSTIPTKTLLFTLSYVLFASVFTLSAVGSITYSVIGAFHGQPLKLQSAIKSIPTSFFRLLATNLLAYVFVLVITFVFTFVFASVIIGATLSGYRIEYHSPYFLLLCSAVVIVLSLVLTFLQVNWALSSVVVVAETTWGLASLKRSWNLIKGKRWLVFFLFMCFGFPPSALSWIATRLVAPSLVSDHEGISTSDEFKWYLAFPLAVKVLIFSTLRTLILLSETAAFTVLYVYFNKAFDVVHGDEEFAPGNKYVSLAVHDDDDHDEEKVSSYYV</sequence>
<organism evidence="3 4">
    <name type="scientific">Parasponia andersonii</name>
    <name type="common">Sponia andersonii</name>
    <dbReference type="NCBI Taxonomy" id="3476"/>
    <lineage>
        <taxon>Eukaryota</taxon>
        <taxon>Viridiplantae</taxon>
        <taxon>Streptophyta</taxon>
        <taxon>Embryophyta</taxon>
        <taxon>Tracheophyta</taxon>
        <taxon>Spermatophyta</taxon>
        <taxon>Magnoliopsida</taxon>
        <taxon>eudicotyledons</taxon>
        <taxon>Gunneridae</taxon>
        <taxon>Pentapetalae</taxon>
        <taxon>rosids</taxon>
        <taxon>fabids</taxon>
        <taxon>Rosales</taxon>
        <taxon>Cannabaceae</taxon>
        <taxon>Parasponia</taxon>
    </lineage>
</organism>
<feature type="non-terminal residue" evidence="3">
    <location>
        <position position="1"/>
    </location>
</feature>
<dbReference type="OrthoDB" id="1190074at2759"/>
<dbReference type="Pfam" id="PF25231">
    <property type="entry name" value="DUF7847"/>
    <property type="match status" value="1"/>
</dbReference>
<feature type="transmembrane region" description="Helical" evidence="1">
    <location>
        <begin position="55"/>
        <end position="76"/>
    </location>
</feature>
<feature type="transmembrane region" description="Helical" evidence="1">
    <location>
        <begin position="243"/>
        <end position="264"/>
    </location>
</feature>
<comment type="caution">
    <text evidence="3">The sequence shown here is derived from an EMBL/GenBank/DDBJ whole genome shotgun (WGS) entry which is preliminary data.</text>
</comment>
<dbReference type="PANTHER" id="PTHR33133:SF7">
    <property type="entry name" value="F26K24.10 PROTEIN-RELATED"/>
    <property type="match status" value="1"/>
</dbReference>
<feature type="transmembrane region" description="Helical" evidence="1">
    <location>
        <begin position="153"/>
        <end position="178"/>
    </location>
</feature>
<reference evidence="4" key="1">
    <citation type="submission" date="2016-06" db="EMBL/GenBank/DDBJ databases">
        <title>Parallel loss of symbiosis genes in relatives of nitrogen-fixing non-legume Parasponia.</title>
        <authorList>
            <person name="Van Velzen R."/>
            <person name="Holmer R."/>
            <person name="Bu F."/>
            <person name="Rutten L."/>
            <person name="Van Zeijl A."/>
            <person name="Liu W."/>
            <person name="Santuari L."/>
            <person name="Cao Q."/>
            <person name="Sharma T."/>
            <person name="Shen D."/>
            <person name="Roswanjaya Y."/>
            <person name="Wardhani T."/>
            <person name="Kalhor M.S."/>
            <person name="Jansen J."/>
            <person name="Van den Hoogen J."/>
            <person name="Gungor B."/>
            <person name="Hartog M."/>
            <person name="Hontelez J."/>
            <person name="Verver J."/>
            <person name="Yang W.-C."/>
            <person name="Schijlen E."/>
            <person name="Repin R."/>
            <person name="Schilthuizen M."/>
            <person name="Schranz E."/>
            <person name="Heidstra R."/>
            <person name="Miyata K."/>
            <person name="Fedorova E."/>
            <person name="Kohlen W."/>
            <person name="Bisseling T."/>
            <person name="Smit S."/>
            <person name="Geurts R."/>
        </authorList>
    </citation>
    <scope>NUCLEOTIDE SEQUENCE [LARGE SCALE GENOMIC DNA]</scope>
    <source>
        <strain evidence="4">cv. WU1-14</strain>
    </source>
</reference>
<protein>
    <submittedName>
        <fullName evidence="3">Transmembrane protein</fullName>
    </submittedName>
</protein>
<keyword evidence="1" id="KW-0472">Membrane</keyword>
<dbReference type="Proteomes" id="UP000237105">
    <property type="component" value="Unassembled WGS sequence"/>
</dbReference>
<dbReference type="PANTHER" id="PTHR33133">
    <property type="entry name" value="OS08G0107100 PROTEIN-RELATED"/>
    <property type="match status" value="1"/>
</dbReference>
<feature type="transmembrane region" description="Helical" evidence="1">
    <location>
        <begin position="190"/>
        <end position="208"/>
    </location>
</feature>
<dbReference type="AlphaFoldDB" id="A0A2P5BZL0"/>
<feature type="transmembrane region" description="Helical" evidence="1">
    <location>
        <begin position="97"/>
        <end position="124"/>
    </location>
</feature>
<gene>
    <name evidence="3" type="ORF">PanWU01x14_197340</name>
</gene>
<dbReference type="STRING" id="3476.A0A2P5BZL0"/>
<keyword evidence="1" id="KW-1133">Transmembrane helix</keyword>
<feature type="domain" description="DUF7847" evidence="2">
    <location>
        <begin position="41"/>
        <end position="283"/>
    </location>
</feature>
<keyword evidence="4" id="KW-1185">Reference proteome</keyword>
<evidence type="ECO:0000313" key="4">
    <source>
        <dbReference type="Proteomes" id="UP000237105"/>
    </source>
</evidence>
<evidence type="ECO:0000313" key="3">
    <source>
        <dbReference type="EMBL" id="PON54185.1"/>
    </source>
</evidence>
<proteinExistence type="predicted"/>